<organism evidence="2 3">
    <name type="scientific">Phaedon cochleariae</name>
    <name type="common">Mustard beetle</name>
    <dbReference type="NCBI Taxonomy" id="80249"/>
    <lineage>
        <taxon>Eukaryota</taxon>
        <taxon>Metazoa</taxon>
        <taxon>Ecdysozoa</taxon>
        <taxon>Arthropoda</taxon>
        <taxon>Hexapoda</taxon>
        <taxon>Insecta</taxon>
        <taxon>Pterygota</taxon>
        <taxon>Neoptera</taxon>
        <taxon>Endopterygota</taxon>
        <taxon>Coleoptera</taxon>
        <taxon>Polyphaga</taxon>
        <taxon>Cucujiformia</taxon>
        <taxon>Chrysomeloidea</taxon>
        <taxon>Chrysomelidae</taxon>
        <taxon>Chrysomelinae</taxon>
        <taxon>Chrysomelini</taxon>
        <taxon>Phaedon</taxon>
    </lineage>
</organism>
<feature type="chain" id="PRO_5040240690" evidence="1">
    <location>
        <begin position="25"/>
        <end position="277"/>
    </location>
</feature>
<dbReference type="AlphaFoldDB" id="A0A9N9SIE8"/>
<dbReference type="InterPro" id="IPR010562">
    <property type="entry name" value="Haemolymph_juvenile_hormone-bd"/>
</dbReference>
<reference evidence="2" key="1">
    <citation type="submission" date="2022-01" db="EMBL/GenBank/DDBJ databases">
        <authorList>
            <person name="King R."/>
        </authorList>
    </citation>
    <scope>NUCLEOTIDE SEQUENCE</scope>
</reference>
<dbReference type="EMBL" id="OU896723">
    <property type="protein sequence ID" value="CAG9818209.1"/>
    <property type="molecule type" value="Genomic_DNA"/>
</dbReference>
<name>A0A9N9SIE8_PHACE</name>
<dbReference type="PANTHER" id="PTHR11008:SF29">
    <property type="entry name" value="IP17226P"/>
    <property type="match status" value="1"/>
</dbReference>
<dbReference type="Gene3D" id="3.15.10.30">
    <property type="entry name" value="Haemolymph juvenile hormone binding protein"/>
    <property type="match status" value="1"/>
</dbReference>
<dbReference type="Proteomes" id="UP001153737">
    <property type="component" value="Chromosome 17"/>
</dbReference>
<keyword evidence="1" id="KW-0732">Signal</keyword>
<keyword evidence="3" id="KW-1185">Reference proteome</keyword>
<proteinExistence type="predicted"/>
<dbReference type="SMART" id="SM00700">
    <property type="entry name" value="JHBP"/>
    <property type="match status" value="1"/>
</dbReference>
<dbReference type="GO" id="GO:0005615">
    <property type="term" value="C:extracellular space"/>
    <property type="evidence" value="ECO:0007669"/>
    <property type="project" value="TreeGrafter"/>
</dbReference>
<dbReference type="OrthoDB" id="8190514at2759"/>
<dbReference type="PANTHER" id="PTHR11008">
    <property type="entry name" value="PROTEIN TAKEOUT-LIKE PROTEIN"/>
    <property type="match status" value="1"/>
</dbReference>
<protein>
    <submittedName>
        <fullName evidence="2">Uncharacterized protein</fullName>
    </submittedName>
</protein>
<evidence type="ECO:0000313" key="2">
    <source>
        <dbReference type="EMBL" id="CAG9818209.1"/>
    </source>
</evidence>
<evidence type="ECO:0000256" key="1">
    <source>
        <dbReference type="SAM" id="SignalP"/>
    </source>
</evidence>
<evidence type="ECO:0000313" key="3">
    <source>
        <dbReference type="Proteomes" id="UP001153737"/>
    </source>
</evidence>
<dbReference type="Pfam" id="PF06585">
    <property type="entry name" value="JHBP"/>
    <property type="match status" value="1"/>
</dbReference>
<feature type="signal peptide" evidence="1">
    <location>
        <begin position="1"/>
        <end position="24"/>
    </location>
</feature>
<reference evidence="2" key="2">
    <citation type="submission" date="2022-10" db="EMBL/GenBank/DDBJ databases">
        <authorList>
            <consortium name="ENA_rothamsted_submissions"/>
            <consortium name="culmorum"/>
            <person name="King R."/>
        </authorList>
    </citation>
    <scope>NUCLEOTIDE SEQUENCE</scope>
</reference>
<gene>
    <name evidence="2" type="ORF">PHAECO_LOCUS5510</name>
</gene>
<accession>A0A9N9SIE8</accession>
<sequence>MARSLDRVILKAALFVAIIGLSSETHLDRIQRSGTSTLTFPDDFKSCKADSSSNSSCLVDLIQDALIKLGTKGISSPINFNINPMILDFWHFHVQVDAVDTHEYFWDLKHPTLWNATVLSASFNKSSLTLNFTTFHDHVSQYNGGYKIWGQLFYDQDSKPEVIYGNGTANKHFYNLTLEHTITFIPADIKNTQYFFVGSYDLIIKDFTDATFNFQNLYNGDQTLAGKAATLVNENAVKIVYQQVDHFTDLLVTIFKGYTQTLISSVPSSQILAHLGA</sequence>
<dbReference type="InterPro" id="IPR038606">
    <property type="entry name" value="To_sf"/>
</dbReference>